<dbReference type="Gene3D" id="2.60.120.10">
    <property type="entry name" value="Jelly Rolls"/>
    <property type="match status" value="1"/>
</dbReference>
<reference evidence="6" key="1">
    <citation type="journal article" date="2019" name="Int. J. Syst. Evol. Microbiol.">
        <title>The Global Catalogue of Microorganisms (GCM) 10K type strain sequencing project: providing services to taxonomists for standard genome sequencing and annotation.</title>
        <authorList>
            <consortium name="The Broad Institute Genomics Platform"/>
            <consortium name="The Broad Institute Genome Sequencing Center for Infectious Disease"/>
            <person name="Wu L."/>
            <person name="Ma J."/>
        </authorList>
    </citation>
    <scope>NUCLEOTIDE SEQUENCE [LARGE SCALE GENOMIC DNA]</scope>
    <source>
        <strain evidence="6">CCM 8934</strain>
    </source>
</reference>
<comment type="caution">
    <text evidence="5">The sequence shown here is derived from an EMBL/GenBank/DDBJ whole genome shotgun (WGS) entry which is preliminary data.</text>
</comment>
<dbReference type="PANTHER" id="PTHR43280">
    <property type="entry name" value="ARAC-FAMILY TRANSCRIPTIONAL REGULATOR"/>
    <property type="match status" value="1"/>
</dbReference>
<sequence length="336" mass="38625">MTYQELATYLTSTATLSNTTDEAVLDHFKSKYQAVPYRHKQLFVFNTQRPFDNQYHLIQLHQRNMGQVPYHIYHYVVIMYVYHGQLSLHVEGHPITLHQGELIILDKSVPHNVAPTSTADLGVNIILADDFFDHTMLKSTATNNVLPSFLIELMSQQYAHTHYLIFDTKTLPIIHNCIQNILCEQLSAAINADAIIDDYIAILFTALMRIQPLQTNVDPNDLKTQQLLEKIVAYTHNHYQEGCLSALCQQINYSPSYISKLIRYYTGKTFKQLINEQRMQRAKLLLQDQTLPISDIATAVGINNLTNFYRRFEAATGNTPRDYRQNLKTTKNATSK</sequence>
<evidence type="ECO:0000256" key="3">
    <source>
        <dbReference type="ARBA" id="ARBA00023163"/>
    </source>
</evidence>
<dbReference type="Gene3D" id="1.10.10.60">
    <property type="entry name" value="Homeodomain-like"/>
    <property type="match status" value="2"/>
</dbReference>
<keyword evidence="1" id="KW-0805">Transcription regulation</keyword>
<dbReference type="InterPro" id="IPR009057">
    <property type="entry name" value="Homeodomain-like_sf"/>
</dbReference>
<dbReference type="PANTHER" id="PTHR43280:SF28">
    <property type="entry name" value="HTH-TYPE TRANSCRIPTIONAL ACTIVATOR RHAS"/>
    <property type="match status" value="1"/>
</dbReference>
<dbReference type="SUPFAM" id="SSF46689">
    <property type="entry name" value="Homeodomain-like"/>
    <property type="match status" value="1"/>
</dbReference>
<protein>
    <submittedName>
        <fullName evidence="5">AraC family transcriptional regulator</fullName>
    </submittedName>
</protein>
<dbReference type="SUPFAM" id="SSF51182">
    <property type="entry name" value="RmlC-like cupins"/>
    <property type="match status" value="1"/>
</dbReference>
<dbReference type="EMBL" id="JBHSSB010000031">
    <property type="protein sequence ID" value="MFC6295824.1"/>
    <property type="molecule type" value="Genomic_DNA"/>
</dbReference>
<dbReference type="SMART" id="SM00342">
    <property type="entry name" value="HTH_ARAC"/>
    <property type="match status" value="1"/>
</dbReference>
<organism evidence="5 6">
    <name type="scientific">Lactiplantibacillus daoliensis</name>
    <dbReference type="NCBI Taxonomy" id="2559916"/>
    <lineage>
        <taxon>Bacteria</taxon>
        <taxon>Bacillati</taxon>
        <taxon>Bacillota</taxon>
        <taxon>Bacilli</taxon>
        <taxon>Lactobacillales</taxon>
        <taxon>Lactobacillaceae</taxon>
        <taxon>Lactiplantibacillus</taxon>
    </lineage>
</organism>
<dbReference type="Proteomes" id="UP001596227">
    <property type="component" value="Unassembled WGS sequence"/>
</dbReference>
<dbReference type="PROSITE" id="PS00041">
    <property type="entry name" value="HTH_ARAC_FAMILY_1"/>
    <property type="match status" value="1"/>
</dbReference>
<accession>A0ABW1UJK2</accession>
<evidence type="ECO:0000259" key="4">
    <source>
        <dbReference type="PROSITE" id="PS01124"/>
    </source>
</evidence>
<evidence type="ECO:0000313" key="5">
    <source>
        <dbReference type="EMBL" id="MFC6295824.1"/>
    </source>
</evidence>
<evidence type="ECO:0000313" key="6">
    <source>
        <dbReference type="Proteomes" id="UP001596227"/>
    </source>
</evidence>
<dbReference type="InterPro" id="IPR018060">
    <property type="entry name" value="HTH_AraC"/>
</dbReference>
<dbReference type="InterPro" id="IPR011051">
    <property type="entry name" value="RmlC_Cupin_sf"/>
</dbReference>
<dbReference type="Pfam" id="PF12833">
    <property type="entry name" value="HTH_18"/>
    <property type="match status" value="1"/>
</dbReference>
<dbReference type="Pfam" id="PF07883">
    <property type="entry name" value="Cupin_2"/>
    <property type="match status" value="1"/>
</dbReference>
<evidence type="ECO:0000256" key="1">
    <source>
        <dbReference type="ARBA" id="ARBA00023015"/>
    </source>
</evidence>
<keyword evidence="3" id="KW-0804">Transcription</keyword>
<dbReference type="RefSeq" id="WP_171000366.1">
    <property type="nucleotide sequence ID" value="NZ_BJDH01000006.1"/>
</dbReference>
<dbReference type="PROSITE" id="PS01124">
    <property type="entry name" value="HTH_ARAC_FAMILY_2"/>
    <property type="match status" value="1"/>
</dbReference>
<name>A0ABW1UJK2_9LACO</name>
<proteinExistence type="predicted"/>
<feature type="domain" description="HTH araC/xylS-type" evidence="4">
    <location>
        <begin position="229"/>
        <end position="326"/>
    </location>
</feature>
<keyword evidence="2" id="KW-0238">DNA-binding</keyword>
<dbReference type="InterPro" id="IPR013096">
    <property type="entry name" value="Cupin_2"/>
</dbReference>
<keyword evidence="6" id="KW-1185">Reference proteome</keyword>
<evidence type="ECO:0000256" key="2">
    <source>
        <dbReference type="ARBA" id="ARBA00023125"/>
    </source>
</evidence>
<gene>
    <name evidence="5" type="ORF">ACFQH1_11490</name>
</gene>
<dbReference type="InterPro" id="IPR018062">
    <property type="entry name" value="HTH_AraC-typ_CS"/>
</dbReference>
<dbReference type="InterPro" id="IPR014710">
    <property type="entry name" value="RmlC-like_jellyroll"/>
</dbReference>